<dbReference type="PIRSF" id="PIRSF032131">
    <property type="entry name" value="UCP032131"/>
    <property type="match status" value="1"/>
</dbReference>
<dbReference type="EMBL" id="AQQW01000016">
    <property type="protein sequence ID" value="ETW11097.1"/>
    <property type="molecule type" value="Genomic_DNA"/>
</dbReference>
<evidence type="ECO:0000313" key="2">
    <source>
        <dbReference type="Proteomes" id="UP000019063"/>
    </source>
</evidence>
<proteinExistence type="predicted"/>
<dbReference type="STRING" id="1379903.ATO8_18799"/>
<dbReference type="AlphaFoldDB" id="W4HE95"/>
<reference evidence="1 2" key="1">
    <citation type="journal article" date="2014" name="Antonie Van Leeuwenhoek">
        <title>Roseivivax atlanticus sp. nov., isolated from surface seawater of the Atlantic Ocean.</title>
        <authorList>
            <person name="Li G."/>
            <person name="Lai Q."/>
            <person name="Liu X."/>
            <person name="Sun F."/>
            <person name="Shao Z."/>
        </authorList>
    </citation>
    <scope>NUCLEOTIDE SEQUENCE [LARGE SCALE GENOMIC DNA]</scope>
    <source>
        <strain evidence="1 2">22II-s10s</strain>
    </source>
</reference>
<evidence type="ECO:0008006" key="3">
    <source>
        <dbReference type="Google" id="ProtNLM"/>
    </source>
</evidence>
<organism evidence="1 2">
    <name type="scientific">Roseivivax marinus</name>
    <dbReference type="NCBI Taxonomy" id="1379903"/>
    <lineage>
        <taxon>Bacteria</taxon>
        <taxon>Pseudomonadati</taxon>
        <taxon>Pseudomonadota</taxon>
        <taxon>Alphaproteobacteria</taxon>
        <taxon>Rhodobacterales</taxon>
        <taxon>Roseobacteraceae</taxon>
        <taxon>Roseivivax</taxon>
    </lineage>
</organism>
<dbReference type="Proteomes" id="UP000019063">
    <property type="component" value="Unassembled WGS sequence"/>
</dbReference>
<keyword evidence="2" id="KW-1185">Reference proteome</keyword>
<gene>
    <name evidence="1" type="ORF">ATO8_18799</name>
</gene>
<protein>
    <recommendedName>
        <fullName evidence="3">DUF1178 family protein</fullName>
    </recommendedName>
</protein>
<sequence>MIQYALRCADGHEFDSWFQSAAAFDALSGKGLLACATCGSTHVEKSLMAPRVAASDRSEARPLAEPASPLAKAAAALRKHLTENYDYVGHDFVAQARAMHLGEAPERSIWGEARIEDARALAEDGVPVAPLPLLPARKTN</sequence>
<evidence type="ECO:0000313" key="1">
    <source>
        <dbReference type="EMBL" id="ETW11097.1"/>
    </source>
</evidence>
<comment type="caution">
    <text evidence="1">The sequence shown here is derived from an EMBL/GenBank/DDBJ whole genome shotgun (WGS) entry which is preliminary data.</text>
</comment>
<accession>W4HE95</accession>
<dbReference type="eggNOG" id="COG5319">
    <property type="taxonomic scope" value="Bacteria"/>
</dbReference>
<dbReference type="InterPro" id="IPR009562">
    <property type="entry name" value="DUF1178"/>
</dbReference>
<dbReference type="Pfam" id="PF06676">
    <property type="entry name" value="DUF1178"/>
    <property type="match status" value="1"/>
</dbReference>
<name>W4HE95_9RHOB</name>
<dbReference type="RefSeq" id="WP_043846809.1">
    <property type="nucleotide sequence ID" value="NZ_AQQW01000016.1"/>
</dbReference>